<feature type="domain" description="Amidase" evidence="2">
    <location>
        <begin position="93"/>
        <end position="331"/>
    </location>
</feature>
<keyword evidence="4" id="KW-1185">Reference proteome</keyword>
<gene>
    <name evidence="3" type="ORF">B0J11DRAFT_601598</name>
</gene>
<dbReference type="Pfam" id="PF01425">
    <property type="entry name" value="Amidase"/>
    <property type="match status" value="1"/>
</dbReference>
<accession>A0A9P9CYP3</accession>
<dbReference type="PANTHER" id="PTHR42678:SF34">
    <property type="entry name" value="OS04G0183300 PROTEIN"/>
    <property type="match status" value="1"/>
</dbReference>
<feature type="compositionally biased region" description="Pro residues" evidence="1">
    <location>
        <begin position="311"/>
        <end position="321"/>
    </location>
</feature>
<organism evidence="3 4">
    <name type="scientific">Dendryphion nanum</name>
    <dbReference type="NCBI Taxonomy" id="256645"/>
    <lineage>
        <taxon>Eukaryota</taxon>
        <taxon>Fungi</taxon>
        <taxon>Dikarya</taxon>
        <taxon>Ascomycota</taxon>
        <taxon>Pezizomycotina</taxon>
        <taxon>Dothideomycetes</taxon>
        <taxon>Pleosporomycetidae</taxon>
        <taxon>Pleosporales</taxon>
        <taxon>Torulaceae</taxon>
        <taxon>Dendryphion</taxon>
    </lineage>
</organism>
<dbReference type="OrthoDB" id="566138at2759"/>
<feature type="region of interest" description="Disordered" evidence="1">
    <location>
        <begin position="310"/>
        <end position="346"/>
    </location>
</feature>
<dbReference type="PANTHER" id="PTHR42678">
    <property type="entry name" value="AMIDASE"/>
    <property type="match status" value="1"/>
</dbReference>
<evidence type="ECO:0000313" key="3">
    <source>
        <dbReference type="EMBL" id="KAH7109419.1"/>
    </source>
</evidence>
<dbReference type="InterPro" id="IPR023631">
    <property type="entry name" value="Amidase_dom"/>
</dbReference>
<proteinExistence type="predicted"/>
<dbReference type="SUPFAM" id="SSF75304">
    <property type="entry name" value="Amidase signature (AS) enzymes"/>
    <property type="match status" value="1"/>
</dbReference>
<reference evidence="3" key="1">
    <citation type="journal article" date="2021" name="Nat. Commun.">
        <title>Genetic determinants of endophytism in the Arabidopsis root mycobiome.</title>
        <authorList>
            <person name="Mesny F."/>
            <person name="Miyauchi S."/>
            <person name="Thiergart T."/>
            <person name="Pickel B."/>
            <person name="Atanasova L."/>
            <person name="Karlsson M."/>
            <person name="Huettel B."/>
            <person name="Barry K.W."/>
            <person name="Haridas S."/>
            <person name="Chen C."/>
            <person name="Bauer D."/>
            <person name="Andreopoulos W."/>
            <person name="Pangilinan J."/>
            <person name="LaButti K."/>
            <person name="Riley R."/>
            <person name="Lipzen A."/>
            <person name="Clum A."/>
            <person name="Drula E."/>
            <person name="Henrissat B."/>
            <person name="Kohler A."/>
            <person name="Grigoriev I.V."/>
            <person name="Martin F.M."/>
            <person name="Hacquard S."/>
        </authorList>
    </citation>
    <scope>NUCLEOTIDE SEQUENCE</scope>
    <source>
        <strain evidence="3">MPI-CAGE-CH-0243</strain>
    </source>
</reference>
<dbReference type="InterPro" id="IPR036928">
    <property type="entry name" value="AS_sf"/>
</dbReference>
<dbReference type="EMBL" id="JAGMWT010000032">
    <property type="protein sequence ID" value="KAH7109419.1"/>
    <property type="molecule type" value="Genomic_DNA"/>
</dbReference>
<feature type="compositionally biased region" description="Low complexity" evidence="1">
    <location>
        <begin position="322"/>
        <end position="336"/>
    </location>
</feature>
<dbReference type="Gene3D" id="3.90.1300.10">
    <property type="entry name" value="Amidase signature (AS) domain"/>
    <property type="match status" value="1"/>
</dbReference>
<evidence type="ECO:0000313" key="4">
    <source>
        <dbReference type="Proteomes" id="UP000700596"/>
    </source>
</evidence>
<sequence length="568" mass="60880">MESTSDFCIRRHTSNAFYHHTLLFHVYVMPQLNIPPFLVILSVIFLHFTHLFISICSSTLSHLKRPKIPSLLGIDLPQLHHGLDNNHFTCVQLVTAYLERIAEVNDTFHAIIDVNEDALQIAQRLDKERKISGRTGPLHGVPFLLKDNIVTLSPTSLHSTSGSHILLNSFPDSESSIVTSLRAAGAIILGKTNMAEWCGFRSTSGCSGWSGRGGQTCGPYCERQKGSGSSTGSAVGTALGLGFAGIGTETVWSITSPAERSGVVGLKPTRGLLSSKGIIPSSLRHDTVGLLTRKVEDAALMLADLMTVPLPSEPTPSPSPSPSLSSPSKATSSTSFPVPPTPSPPLTRIQELQLRRAISASSSSSSSTTKRLSLSNLRIGILSLPNYPSPPLSAPRVSTSSTILAHLRTQNATLIPSIPIPTPPDSTIVLHTDLKTSTESYLSTLIQNPSHLTTLTDIISLTHSHPHESYPARNTAILEAAATTSPTDPAYLDLRVQESLFAGQKGIPGLCQEWNVDVLLAWELSPQMQQLARMAGSPVVSVPVGFYPKETEVVEDRNGLIDVGPGLP</sequence>
<dbReference type="Proteomes" id="UP000700596">
    <property type="component" value="Unassembled WGS sequence"/>
</dbReference>
<evidence type="ECO:0000256" key="1">
    <source>
        <dbReference type="SAM" id="MobiDB-lite"/>
    </source>
</evidence>
<comment type="caution">
    <text evidence="3">The sequence shown here is derived from an EMBL/GenBank/DDBJ whole genome shotgun (WGS) entry which is preliminary data.</text>
</comment>
<dbReference type="AlphaFoldDB" id="A0A9P9CYP3"/>
<protein>
    <submittedName>
        <fullName evidence="3">Amidase signature domain-containing protein</fullName>
    </submittedName>
</protein>
<name>A0A9P9CYP3_9PLEO</name>
<evidence type="ECO:0000259" key="2">
    <source>
        <dbReference type="Pfam" id="PF01425"/>
    </source>
</evidence>